<dbReference type="InterPro" id="IPR032593">
    <property type="entry name" value="DUF4907"/>
</dbReference>
<accession>A0A5M6CFV3</accession>
<reference evidence="1 2" key="1">
    <citation type="submission" date="2019-09" db="EMBL/GenBank/DDBJ databases">
        <title>Genome sequence and assembly of Taibaiella sp.</title>
        <authorList>
            <person name="Chhetri G."/>
        </authorList>
    </citation>
    <scope>NUCLEOTIDE SEQUENCE [LARGE SCALE GENOMIC DNA]</scope>
    <source>
        <strain evidence="1 2">KVB11</strain>
    </source>
</reference>
<proteinExistence type="predicted"/>
<dbReference type="AlphaFoldDB" id="A0A5M6CFV3"/>
<name>A0A5M6CFV3_9BACT</name>
<sequence>MAAVSMTCGNSYQTMTLLQVINKYSGITIALALLLSCNHVSEQKTDADSTARVQTFKTKDGWAYSIFLGKKEFIRQLYIPCIQGQIPFETDSQALKAGTLVLNKLKDHQIPSLNLKELEENHLLPAKDVNNNNK</sequence>
<protein>
    <submittedName>
        <fullName evidence="1">DUF4907 domain-containing protein</fullName>
    </submittedName>
</protein>
<dbReference type="EMBL" id="VWSH01000004">
    <property type="protein sequence ID" value="KAA5532325.1"/>
    <property type="molecule type" value="Genomic_DNA"/>
</dbReference>
<dbReference type="Pfam" id="PF16250">
    <property type="entry name" value="DUF4907"/>
    <property type="match status" value="1"/>
</dbReference>
<evidence type="ECO:0000313" key="1">
    <source>
        <dbReference type="EMBL" id="KAA5532325.1"/>
    </source>
</evidence>
<evidence type="ECO:0000313" key="2">
    <source>
        <dbReference type="Proteomes" id="UP000323632"/>
    </source>
</evidence>
<dbReference type="Proteomes" id="UP000323632">
    <property type="component" value="Unassembled WGS sequence"/>
</dbReference>
<organism evidence="1 2">
    <name type="scientific">Taibaiella lutea</name>
    <dbReference type="NCBI Taxonomy" id="2608001"/>
    <lineage>
        <taxon>Bacteria</taxon>
        <taxon>Pseudomonadati</taxon>
        <taxon>Bacteroidota</taxon>
        <taxon>Chitinophagia</taxon>
        <taxon>Chitinophagales</taxon>
        <taxon>Chitinophagaceae</taxon>
        <taxon>Taibaiella</taxon>
    </lineage>
</organism>
<keyword evidence="2" id="KW-1185">Reference proteome</keyword>
<gene>
    <name evidence="1" type="ORF">F0919_16150</name>
</gene>
<comment type="caution">
    <text evidence="1">The sequence shown here is derived from an EMBL/GenBank/DDBJ whole genome shotgun (WGS) entry which is preliminary data.</text>
</comment>